<sequence>MKAQKIAQIEVLDLEEEDEIFIKSTSQKGKRKRSAITVGQHIDDQRGPIKASQIFINLDDYFDDDDDLHVLNLLPHNTPLGKRKKPFSNHSVAENGQPSDSHKNDPSFVCEICVESKSPNESFRIKGCSHSYCTDCIIKYVASKLQESITTIGCPVTGCQGVLEPEYCRNILPQQVFHRWGNALCEAVIPGDQKFYCPFKDCSALLIDDGGSGMAIKESTCPHCNRMFCAKCKVPWHAEMKCEDFQNLNENENDDIKLKKLAVEMKWKRCPNCGYYVEKFRGCNIIICRHIFFFLLLSLHCSFGLRCGTSFHYYSRADLSELYPYRPASRQKGFRLKSRDPVRTLEYFDFLDLPEGKPH</sequence>
<evidence type="ECO:0000313" key="2">
    <source>
        <dbReference type="Proteomes" id="UP000829398"/>
    </source>
</evidence>
<gene>
    <name evidence="1" type="ORF">KPL71_013845</name>
</gene>
<keyword evidence="2" id="KW-1185">Reference proteome</keyword>
<protein>
    <submittedName>
        <fullName evidence="1">RING-type domain-containing protein</fullName>
    </submittedName>
</protein>
<proteinExistence type="predicted"/>
<dbReference type="EMBL" id="CM039174">
    <property type="protein sequence ID" value="KAH9750357.1"/>
    <property type="molecule type" value="Genomic_DNA"/>
</dbReference>
<dbReference type="Proteomes" id="UP000829398">
    <property type="component" value="Chromosome 5"/>
</dbReference>
<evidence type="ECO:0000313" key="1">
    <source>
        <dbReference type="EMBL" id="KAH9750357.1"/>
    </source>
</evidence>
<organism evidence="1 2">
    <name type="scientific">Citrus sinensis</name>
    <name type="common">Sweet orange</name>
    <name type="synonym">Citrus aurantium var. sinensis</name>
    <dbReference type="NCBI Taxonomy" id="2711"/>
    <lineage>
        <taxon>Eukaryota</taxon>
        <taxon>Viridiplantae</taxon>
        <taxon>Streptophyta</taxon>
        <taxon>Embryophyta</taxon>
        <taxon>Tracheophyta</taxon>
        <taxon>Spermatophyta</taxon>
        <taxon>Magnoliopsida</taxon>
        <taxon>eudicotyledons</taxon>
        <taxon>Gunneridae</taxon>
        <taxon>Pentapetalae</taxon>
        <taxon>rosids</taxon>
        <taxon>malvids</taxon>
        <taxon>Sapindales</taxon>
        <taxon>Rutaceae</taxon>
        <taxon>Aurantioideae</taxon>
        <taxon>Citrus</taxon>
    </lineage>
</organism>
<name>A0ACB8K6Z4_CITSI</name>
<comment type="caution">
    <text evidence="1">The sequence shown here is derived from an EMBL/GenBank/DDBJ whole genome shotgun (WGS) entry which is preliminary data.</text>
</comment>
<accession>A0ACB8K6Z4</accession>
<reference evidence="2" key="1">
    <citation type="journal article" date="2023" name="Hortic. Res.">
        <title>A chromosome-level phased genome enabling allele-level studies in sweet orange: a case study on citrus Huanglongbing tolerance.</title>
        <authorList>
            <person name="Wu B."/>
            <person name="Yu Q."/>
            <person name="Deng Z."/>
            <person name="Duan Y."/>
            <person name="Luo F."/>
            <person name="Gmitter F. Jr."/>
        </authorList>
    </citation>
    <scope>NUCLEOTIDE SEQUENCE [LARGE SCALE GENOMIC DNA]</scope>
    <source>
        <strain evidence="2">cv. Valencia</strain>
    </source>
</reference>